<feature type="region of interest" description="Disordered" evidence="1">
    <location>
        <begin position="277"/>
        <end position="629"/>
    </location>
</feature>
<reference evidence="2 3" key="2">
    <citation type="journal article" date="2012" name="PLoS Pathog.">
        <title>Diverse lifestyles and strategies of plant pathogenesis encoded in the genomes of eighteen Dothideomycetes fungi.</title>
        <authorList>
            <person name="Ohm R.A."/>
            <person name="Feau N."/>
            <person name="Henrissat B."/>
            <person name="Schoch C.L."/>
            <person name="Horwitz B.A."/>
            <person name="Barry K.W."/>
            <person name="Condon B.J."/>
            <person name="Copeland A.C."/>
            <person name="Dhillon B."/>
            <person name="Glaser F."/>
            <person name="Hesse C.N."/>
            <person name="Kosti I."/>
            <person name="LaButti K."/>
            <person name="Lindquist E.A."/>
            <person name="Lucas S."/>
            <person name="Salamov A.A."/>
            <person name="Bradshaw R.E."/>
            <person name="Ciuffetti L."/>
            <person name="Hamelin R.C."/>
            <person name="Kema G.H.J."/>
            <person name="Lawrence C."/>
            <person name="Scott J.A."/>
            <person name="Spatafora J.W."/>
            <person name="Turgeon B.G."/>
            <person name="de Wit P.J.G.M."/>
            <person name="Zhong S."/>
            <person name="Goodwin S.B."/>
            <person name="Grigoriev I.V."/>
        </authorList>
    </citation>
    <scope>NUCLEOTIDE SEQUENCE [LARGE SCALE GENOMIC DNA]</scope>
    <source>
        <strain evidence="3">NZE10 / CBS 128990</strain>
    </source>
</reference>
<name>N1PPF3_DOTSN</name>
<dbReference type="AlphaFoldDB" id="N1PPF3"/>
<dbReference type="STRING" id="675120.N1PPF3"/>
<dbReference type="OrthoDB" id="5423493at2759"/>
<sequence length="666" mass="72087">MARLRNVPATQVTATMPATRTTRGRPALREKTNTTRSSAAPVYENDGNTEDLIRDAKSKRGRAKKTQQLSDELLMTSGLGFKDGVVANQDSDSEAPMTTDELAKSGGLPVAVVKPSKRPARPGRKVLHDEQQSKVLEGLKQRMEATAKGQRARPASRAVVETAAASSATITMAQKSSDTPTEPTVERSDFSLSPSPPPPSSGQLSSTRRPSVVQPGSALRLQNTPAVEASMLALKNFKRRPRQPSMLQMVQQRTASARPSIANTAAAAETALEGTSAFDLDISDEEDDFAPEAEGTPLKVTKAQRRSSAKTQLTDADNEYKSKPSAKKRKTTDGDPPALSLSSSRPKRRKSTHVEEEAGEALPVANMEATAPPSSSARATTPLQAETSDVQVINSPSTSTPPMDPSSTRHQSPAKEDDLAIPSTEREDPLVRSSPTPELEDDLDDAIPNGTLAEPLSSSPAPQDPKVKDSFAEPATQMSPPAKAQPKKKVKHLTTSVLQSLLPKKRAPMRPRNRKTEYDLEDFDEEGSQLDVSHLEDDEDELGGAMRRKKATPLKNTKKRRHAKGNTVRGASKPPARNATAASRSKKTARTYGWATASDKENEAYDSAAEEAEDSTLPEVSTSMQDASLSKELKDAKKKFAEVDEFDMEFESMSHEDHRSSSQGWR</sequence>
<feature type="compositionally biased region" description="Polar residues" evidence="1">
    <location>
        <begin position="618"/>
        <end position="628"/>
    </location>
</feature>
<feature type="compositionally biased region" description="Acidic residues" evidence="1">
    <location>
        <begin position="519"/>
        <end position="528"/>
    </location>
</feature>
<reference evidence="3" key="1">
    <citation type="journal article" date="2012" name="PLoS Genet.">
        <title>The genomes of the fungal plant pathogens Cladosporium fulvum and Dothistroma septosporum reveal adaptation to different hosts and lifestyles but also signatures of common ancestry.</title>
        <authorList>
            <person name="de Wit P.J.G.M."/>
            <person name="van der Burgt A."/>
            <person name="Oekmen B."/>
            <person name="Stergiopoulos I."/>
            <person name="Abd-Elsalam K.A."/>
            <person name="Aerts A.L."/>
            <person name="Bahkali A.H."/>
            <person name="Beenen H.G."/>
            <person name="Chettri P."/>
            <person name="Cox M.P."/>
            <person name="Datema E."/>
            <person name="de Vries R.P."/>
            <person name="Dhillon B."/>
            <person name="Ganley A.R."/>
            <person name="Griffiths S.A."/>
            <person name="Guo Y."/>
            <person name="Hamelin R.C."/>
            <person name="Henrissat B."/>
            <person name="Kabir M.S."/>
            <person name="Jashni M.K."/>
            <person name="Kema G."/>
            <person name="Klaubauf S."/>
            <person name="Lapidus A."/>
            <person name="Levasseur A."/>
            <person name="Lindquist E."/>
            <person name="Mehrabi R."/>
            <person name="Ohm R.A."/>
            <person name="Owen T.J."/>
            <person name="Salamov A."/>
            <person name="Schwelm A."/>
            <person name="Schijlen E."/>
            <person name="Sun H."/>
            <person name="van den Burg H.A."/>
            <person name="van Ham R.C.H.J."/>
            <person name="Zhang S."/>
            <person name="Goodwin S.B."/>
            <person name="Grigoriev I.V."/>
            <person name="Collemare J."/>
            <person name="Bradshaw R.E."/>
        </authorList>
    </citation>
    <scope>NUCLEOTIDE SEQUENCE [LARGE SCALE GENOMIC DNA]</scope>
    <source>
        <strain evidence="3">NZE10 / CBS 128990</strain>
    </source>
</reference>
<feature type="compositionally biased region" description="Basic and acidic residues" evidence="1">
    <location>
        <begin position="126"/>
        <end position="145"/>
    </location>
</feature>
<dbReference type="OMA" id="EFESMSH"/>
<feature type="compositionally biased region" description="Acidic residues" evidence="1">
    <location>
        <begin position="281"/>
        <end position="291"/>
    </location>
</feature>
<proteinExistence type="predicted"/>
<protein>
    <submittedName>
        <fullName evidence="2">Uncharacterized protein</fullName>
    </submittedName>
</protein>
<evidence type="ECO:0000313" key="3">
    <source>
        <dbReference type="Proteomes" id="UP000016933"/>
    </source>
</evidence>
<feature type="compositionally biased region" description="Basic and acidic residues" evidence="1">
    <location>
        <begin position="413"/>
        <end position="430"/>
    </location>
</feature>
<evidence type="ECO:0000256" key="1">
    <source>
        <dbReference type="SAM" id="MobiDB-lite"/>
    </source>
</evidence>
<dbReference type="Proteomes" id="UP000016933">
    <property type="component" value="Unassembled WGS sequence"/>
</dbReference>
<evidence type="ECO:0000313" key="2">
    <source>
        <dbReference type="EMBL" id="EME44309.1"/>
    </source>
</evidence>
<dbReference type="HOGENOM" id="CLU_410019_0_0_1"/>
<feature type="compositionally biased region" description="Low complexity" evidence="1">
    <location>
        <begin position="155"/>
        <end position="173"/>
    </location>
</feature>
<accession>N1PPF3</accession>
<feature type="compositionally biased region" description="Basic residues" evidence="1">
    <location>
        <begin position="115"/>
        <end position="125"/>
    </location>
</feature>
<feature type="compositionally biased region" description="Polar residues" evidence="1">
    <location>
        <begin position="8"/>
        <end position="21"/>
    </location>
</feature>
<organism evidence="2 3">
    <name type="scientific">Dothistroma septosporum (strain NZE10 / CBS 128990)</name>
    <name type="common">Red band needle blight fungus</name>
    <name type="synonym">Mycosphaerella pini</name>
    <dbReference type="NCBI Taxonomy" id="675120"/>
    <lineage>
        <taxon>Eukaryota</taxon>
        <taxon>Fungi</taxon>
        <taxon>Dikarya</taxon>
        <taxon>Ascomycota</taxon>
        <taxon>Pezizomycotina</taxon>
        <taxon>Dothideomycetes</taxon>
        <taxon>Dothideomycetidae</taxon>
        <taxon>Mycosphaerellales</taxon>
        <taxon>Mycosphaerellaceae</taxon>
        <taxon>Dothistroma</taxon>
    </lineage>
</organism>
<feature type="compositionally biased region" description="Polar residues" evidence="1">
    <location>
        <begin position="245"/>
        <end position="257"/>
    </location>
</feature>
<feature type="compositionally biased region" description="Basic residues" evidence="1">
    <location>
        <begin position="503"/>
        <end position="513"/>
    </location>
</feature>
<feature type="region of interest" description="Disordered" evidence="1">
    <location>
        <begin position="1"/>
        <end position="51"/>
    </location>
</feature>
<dbReference type="EMBL" id="KB446539">
    <property type="protein sequence ID" value="EME44309.1"/>
    <property type="molecule type" value="Genomic_DNA"/>
</dbReference>
<feature type="compositionally biased region" description="Low complexity" evidence="1">
    <location>
        <begin position="395"/>
        <end position="408"/>
    </location>
</feature>
<feature type="compositionally biased region" description="Basic residues" evidence="1">
    <location>
        <begin position="546"/>
        <end position="564"/>
    </location>
</feature>
<feature type="compositionally biased region" description="Low complexity" evidence="1">
    <location>
        <begin position="369"/>
        <end position="382"/>
    </location>
</feature>
<keyword evidence="3" id="KW-1185">Reference proteome</keyword>
<feature type="region of interest" description="Disordered" evidence="1">
    <location>
        <begin position="238"/>
        <end position="264"/>
    </location>
</feature>
<dbReference type="eggNOG" id="ENOG502SVPD">
    <property type="taxonomic scope" value="Eukaryota"/>
</dbReference>
<gene>
    <name evidence="2" type="ORF">DOTSEDRAFT_80097</name>
</gene>
<feature type="region of interest" description="Disordered" evidence="1">
    <location>
        <begin position="87"/>
        <end position="224"/>
    </location>
</feature>
<feature type="compositionally biased region" description="Polar residues" evidence="1">
    <location>
        <begin position="383"/>
        <end position="394"/>
    </location>
</feature>